<dbReference type="SUPFAM" id="SSF51182">
    <property type="entry name" value="RmlC-like cupins"/>
    <property type="match status" value="1"/>
</dbReference>
<keyword evidence="1" id="KW-0479">Metal-binding</keyword>
<dbReference type="GO" id="GO:0005681">
    <property type="term" value="C:spliceosomal complex"/>
    <property type="evidence" value="ECO:0007669"/>
    <property type="project" value="InterPro"/>
</dbReference>
<feature type="compositionally biased region" description="Basic and acidic residues" evidence="5">
    <location>
        <begin position="602"/>
        <end position="612"/>
    </location>
</feature>
<dbReference type="GO" id="GO:0000398">
    <property type="term" value="P:mRNA splicing, via spliceosome"/>
    <property type="evidence" value="ECO:0007669"/>
    <property type="project" value="InterPro"/>
</dbReference>
<keyword evidence="4" id="KW-0539">Nucleus</keyword>
<reference evidence="7 8" key="1">
    <citation type="submission" date="2016-06" db="EMBL/GenBank/DDBJ databases">
        <authorList>
            <person name="Kjaerup R.B."/>
            <person name="Dalgaard T.S."/>
            <person name="Juul-Madsen H.R."/>
        </authorList>
    </citation>
    <scope>NUCLEOTIDE SEQUENCE [LARGE SCALE GENOMIC DNA]</scope>
</reference>
<evidence type="ECO:0000313" key="8">
    <source>
        <dbReference type="Proteomes" id="UP000215127"/>
    </source>
</evidence>
<dbReference type="Gene3D" id="2.60.120.10">
    <property type="entry name" value="Jelly Rolls"/>
    <property type="match status" value="1"/>
</dbReference>
<feature type="compositionally biased region" description="Acidic residues" evidence="5">
    <location>
        <begin position="66"/>
        <end position="76"/>
    </location>
</feature>
<feature type="compositionally biased region" description="Polar residues" evidence="5">
    <location>
        <begin position="118"/>
        <end position="129"/>
    </location>
</feature>
<feature type="compositionally biased region" description="Basic residues" evidence="5">
    <location>
        <begin position="613"/>
        <end position="624"/>
    </location>
</feature>
<dbReference type="PANTHER" id="PTHR45986">
    <property type="entry name" value="ZINC FINGER MATRIN-TYPE PROTEIN 2"/>
    <property type="match status" value="1"/>
</dbReference>
<name>A0A1X7RD72_ZYMT9</name>
<dbReference type="Proteomes" id="UP000215127">
    <property type="component" value="Chromosome 1"/>
</dbReference>
<evidence type="ECO:0000256" key="2">
    <source>
        <dbReference type="ARBA" id="ARBA00022771"/>
    </source>
</evidence>
<organism evidence="7 8">
    <name type="scientific">Zymoseptoria tritici (strain ST99CH_3D7)</name>
    <dbReference type="NCBI Taxonomy" id="1276538"/>
    <lineage>
        <taxon>Eukaryota</taxon>
        <taxon>Fungi</taxon>
        <taxon>Dikarya</taxon>
        <taxon>Ascomycota</taxon>
        <taxon>Pezizomycotina</taxon>
        <taxon>Dothideomycetes</taxon>
        <taxon>Dothideomycetidae</taxon>
        <taxon>Mycosphaerellales</taxon>
        <taxon>Mycosphaerellaceae</taxon>
        <taxon>Zymoseptoria</taxon>
    </lineage>
</organism>
<dbReference type="InterPro" id="IPR011051">
    <property type="entry name" value="RmlC_Cupin_sf"/>
</dbReference>
<keyword evidence="3" id="KW-0862">Zinc</keyword>
<dbReference type="GO" id="GO:0008270">
    <property type="term" value="F:zinc ion binding"/>
    <property type="evidence" value="ECO:0007669"/>
    <property type="project" value="UniProtKB-KW"/>
</dbReference>
<dbReference type="EMBL" id="LT853692">
    <property type="protein sequence ID" value="SMQ45369.1"/>
    <property type="molecule type" value="Genomic_DNA"/>
</dbReference>
<dbReference type="PANTHER" id="PTHR45986:SF1">
    <property type="entry name" value="ZINC FINGER MATRIN-TYPE PROTEIN 2"/>
    <property type="match status" value="1"/>
</dbReference>
<evidence type="ECO:0000256" key="5">
    <source>
        <dbReference type="SAM" id="MobiDB-lite"/>
    </source>
</evidence>
<dbReference type="InterPro" id="IPR036236">
    <property type="entry name" value="Znf_C2H2_sf"/>
</dbReference>
<dbReference type="InterPro" id="IPR013087">
    <property type="entry name" value="Znf_C2H2_type"/>
</dbReference>
<dbReference type="STRING" id="1276538.A0A1X7RD72"/>
<accession>A0A1X7RD72</accession>
<feature type="region of interest" description="Disordered" evidence="5">
    <location>
        <begin position="1"/>
        <end position="133"/>
    </location>
</feature>
<evidence type="ECO:0000256" key="4">
    <source>
        <dbReference type="ARBA" id="ARBA00023242"/>
    </source>
</evidence>
<dbReference type="SMART" id="SM00451">
    <property type="entry name" value="ZnF_U1"/>
    <property type="match status" value="1"/>
</dbReference>
<feature type="compositionally biased region" description="Polar residues" evidence="5">
    <location>
        <begin position="203"/>
        <end position="214"/>
    </location>
</feature>
<feature type="compositionally biased region" description="Basic and acidic residues" evidence="5">
    <location>
        <begin position="633"/>
        <end position="642"/>
    </location>
</feature>
<evidence type="ECO:0000256" key="3">
    <source>
        <dbReference type="ARBA" id="ARBA00022833"/>
    </source>
</evidence>
<evidence type="ECO:0000313" key="7">
    <source>
        <dbReference type="EMBL" id="SMQ45369.1"/>
    </source>
</evidence>
<evidence type="ECO:0000256" key="1">
    <source>
        <dbReference type="ARBA" id="ARBA00022723"/>
    </source>
</evidence>
<dbReference type="InterPro" id="IPR025979">
    <property type="entry name" value="ChrR-like_cupin_dom"/>
</dbReference>
<dbReference type="Gene3D" id="3.30.160.60">
    <property type="entry name" value="Classic Zinc Finger"/>
    <property type="match status" value="1"/>
</dbReference>
<feature type="region of interest" description="Disordered" evidence="5">
    <location>
        <begin position="198"/>
        <end position="218"/>
    </location>
</feature>
<dbReference type="InterPro" id="IPR040107">
    <property type="entry name" value="Snu23"/>
</dbReference>
<sequence length="642" mass="70790">MAPSAGVDAPDDLPPPPIEETIVGTDDLSSPMVEVDAGVDAADDLPPPPIETTSAETDIPTSPNIEVEDAGIDAPDDLPPPPSESTTDTDGLTSPNGEVEHAGVDAADDFPPPRIEETTPNFDGLSSPNIEVEHTGVDAADDLPPPPIEKTMIEADVPTSPNAEVEHVEINAADDLPSPPSEEMIDSGVDANGLEDAGVGTSDPISTSKPTNEKSMPYQGAQPFGIPDDLVIPNIMQLEDTDERLWVPQADNVWFRPLLFNTSNGYFVNILKVTKSGVLSRHRYTGTVHAFTLRGKWHYLEHNWWATAGGYSMEPPGETHTLEVPDDVDEMYTLFHVTGACVYVDPFGKAERIEDVFTKLEMARNHYEKVGLGKDYVDQFVCGTYKKSGPVKSEVEPLPPQLETLNVTTCHGNRRNTNNKQASSQLHPSAAFNMADRKGASSSNDTSFRKTWNRDEYAAKASERDQKIKEEGKARYEAALEGKKYHRRASTPPDTRDTEARKARLNVADQVGKTQLVVAGGQGKRGKSAGFYCDACDLTFKDNLQFVEHLNSKQHLIATGETGEVRRATLEDVKERFEYLKRKRDEEKARDAVDLTTRIEVAKEEMDKEREEKRRKRNEKRRKTKDGMGVPEVKLENDGVIC</sequence>
<dbReference type="GO" id="GO:0003676">
    <property type="term" value="F:nucleic acid binding"/>
    <property type="evidence" value="ECO:0007669"/>
    <property type="project" value="InterPro"/>
</dbReference>
<evidence type="ECO:0000259" key="6">
    <source>
        <dbReference type="PROSITE" id="PS00028"/>
    </source>
</evidence>
<dbReference type="SUPFAM" id="SSF57667">
    <property type="entry name" value="beta-beta-alpha zinc fingers"/>
    <property type="match status" value="1"/>
</dbReference>
<dbReference type="Pfam" id="PF12171">
    <property type="entry name" value="zf-C2H2_jaz"/>
    <property type="match status" value="1"/>
</dbReference>
<gene>
    <name evidence="7" type="ORF">ZT3D7_G513</name>
</gene>
<keyword evidence="2" id="KW-0863">Zinc-finger</keyword>
<feature type="domain" description="C2H2-type" evidence="6">
    <location>
        <begin position="533"/>
        <end position="555"/>
    </location>
</feature>
<dbReference type="InterPro" id="IPR003604">
    <property type="entry name" value="Matrin/U1-like-C_Znf_C2H2"/>
</dbReference>
<proteinExistence type="predicted"/>
<keyword evidence="8" id="KW-1185">Reference proteome</keyword>
<feature type="region of interest" description="Disordered" evidence="5">
    <location>
        <begin position="602"/>
        <end position="642"/>
    </location>
</feature>
<dbReference type="InterPro" id="IPR022755">
    <property type="entry name" value="Znf_C2H2_jaz"/>
</dbReference>
<feature type="compositionally biased region" description="Polar residues" evidence="5">
    <location>
        <begin position="51"/>
        <end position="64"/>
    </location>
</feature>
<protein>
    <recommendedName>
        <fullName evidence="6">C2H2-type domain-containing protein</fullName>
    </recommendedName>
</protein>
<dbReference type="CDD" id="cd20302">
    <property type="entry name" value="cupin_DAD"/>
    <property type="match status" value="1"/>
</dbReference>
<dbReference type="PROSITE" id="PS00028">
    <property type="entry name" value="ZINC_FINGER_C2H2_1"/>
    <property type="match status" value="1"/>
</dbReference>
<dbReference type="AlphaFoldDB" id="A0A1X7RD72"/>
<dbReference type="GO" id="GO:0046540">
    <property type="term" value="C:U4/U6 x U5 tri-snRNP complex"/>
    <property type="evidence" value="ECO:0007669"/>
    <property type="project" value="TreeGrafter"/>
</dbReference>
<dbReference type="InterPro" id="IPR014710">
    <property type="entry name" value="RmlC-like_jellyroll"/>
</dbReference>
<dbReference type="Pfam" id="PF12973">
    <property type="entry name" value="Cupin_7"/>
    <property type="match status" value="1"/>
</dbReference>